<evidence type="ECO:0000313" key="5">
    <source>
        <dbReference type="Proteomes" id="UP000198793"/>
    </source>
</evidence>
<dbReference type="PANTHER" id="PTHR43818">
    <property type="entry name" value="BCDNA.GH03377"/>
    <property type="match status" value="1"/>
</dbReference>
<dbReference type="InterPro" id="IPR055170">
    <property type="entry name" value="GFO_IDH_MocA-like_dom"/>
</dbReference>
<sequence length="358" mass="38810">MRIGIIGASFARAAYLPALRHVEDAEIVAIASGRLESATEAARAFAIPRATDDWCAMLAEERLDLALIATPADLHAPMTLEALARGAHVLCEKPTALDAGEAEAMLAAQRAAGRLGMIDHELRFNPNRRHLARLIREGELGEIRHVNISNIGSSWADPASRPKNDWWSLKSHGGGRLGANGSHQVDLLRWWLGPVRSVVGQALTVVPDRVDKRTGEPWRADADDLAHLTLEMANGALAQVFMSGVAASNMGNRTEVFGSRGTATLDNETERLLVSRGGGPFQDETQDDPDAALPGLNKGIWNVSVVAALRELTSAIRDGRPMREGATFADGVANQRVLDAVQRSTRERRWIDLAEEPR</sequence>
<dbReference type="RefSeq" id="WP_090670927.1">
    <property type="nucleotide sequence ID" value="NZ_FNIT01000002.1"/>
</dbReference>
<dbReference type="PANTHER" id="PTHR43818:SF11">
    <property type="entry name" value="BCDNA.GH03377"/>
    <property type="match status" value="1"/>
</dbReference>
<dbReference type="InterPro" id="IPR050463">
    <property type="entry name" value="Gfo/Idh/MocA_oxidrdct_glycsds"/>
</dbReference>
<dbReference type="Proteomes" id="UP000198793">
    <property type="component" value="Unassembled WGS sequence"/>
</dbReference>
<gene>
    <name evidence="4" type="ORF">SAMN05192530_102509</name>
</gene>
<feature type="domain" description="Gfo/Idh/MocA-like oxidoreductase N-terminal" evidence="2">
    <location>
        <begin position="1"/>
        <end position="118"/>
    </location>
</feature>
<dbReference type="Gene3D" id="3.30.360.10">
    <property type="entry name" value="Dihydrodipicolinate Reductase, domain 2"/>
    <property type="match status" value="1"/>
</dbReference>
<dbReference type="InterPro" id="IPR036291">
    <property type="entry name" value="NAD(P)-bd_dom_sf"/>
</dbReference>
<dbReference type="STRING" id="1166073.SAMN05192530_102509"/>
<dbReference type="InterPro" id="IPR000683">
    <property type="entry name" value="Gfo/Idh/MocA-like_OxRdtase_N"/>
</dbReference>
<evidence type="ECO:0000259" key="2">
    <source>
        <dbReference type="Pfam" id="PF01408"/>
    </source>
</evidence>
<dbReference type="GO" id="GO:0016491">
    <property type="term" value="F:oxidoreductase activity"/>
    <property type="evidence" value="ECO:0007669"/>
    <property type="project" value="UniProtKB-KW"/>
</dbReference>
<evidence type="ECO:0000313" key="4">
    <source>
        <dbReference type="EMBL" id="SDN93790.1"/>
    </source>
</evidence>
<protein>
    <submittedName>
        <fullName evidence="4">Predicted dehydrogenase</fullName>
    </submittedName>
</protein>
<keyword evidence="5" id="KW-1185">Reference proteome</keyword>
<evidence type="ECO:0000259" key="3">
    <source>
        <dbReference type="Pfam" id="PF22725"/>
    </source>
</evidence>
<proteinExistence type="predicted"/>
<organism evidence="4 5">
    <name type="scientific">Aureimonas jatrophae</name>
    <dbReference type="NCBI Taxonomy" id="1166073"/>
    <lineage>
        <taxon>Bacteria</taxon>
        <taxon>Pseudomonadati</taxon>
        <taxon>Pseudomonadota</taxon>
        <taxon>Alphaproteobacteria</taxon>
        <taxon>Hyphomicrobiales</taxon>
        <taxon>Aurantimonadaceae</taxon>
        <taxon>Aureimonas</taxon>
    </lineage>
</organism>
<feature type="domain" description="GFO/IDH/MocA-like oxidoreductase" evidence="3">
    <location>
        <begin position="129"/>
        <end position="263"/>
    </location>
</feature>
<dbReference type="Pfam" id="PF22725">
    <property type="entry name" value="GFO_IDH_MocA_C3"/>
    <property type="match status" value="1"/>
</dbReference>
<keyword evidence="1" id="KW-0560">Oxidoreductase</keyword>
<dbReference type="Pfam" id="PF01408">
    <property type="entry name" value="GFO_IDH_MocA"/>
    <property type="match status" value="1"/>
</dbReference>
<dbReference type="SUPFAM" id="SSF55347">
    <property type="entry name" value="Glyceraldehyde-3-phosphate dehydrogenase-like, C-terminal domain"/>
    <property type="match status" value="1"/>
</dbReference>
<dbReference type="OrthoDB" id="9781031at2"/>
<dbReference type="GO" id="GO:0000166">
    <property type="term" value="F:nucleotide binding"/>
    <property type="evidence" value="ECO:0007669"/>
    <property type="project" value="InterPro"/>
</dbReference>
<accession>A0A1H0FGN4</accession>
<dbReference type="AlphaFoldDB" id="A0A1H0FGN4"/>
<dbReference type="SUPFAM" id="SSF51735">
    <property type="entry name" value="NAD(P)-binding Rossmann-fold domains"/>
    <property type="match status" value="1"/>
</dbReference>
<evidence type="ECO:0000256" key="1">
    <source>
        <dbReference type="ARBA" id="ARBA00023002"/>
    </source>
</evidence>
<dbReference type="EMBL" id="FNIT01000002">
    <property type="protein sequence ID" value="SDN93790.1"/>
    <property type="molecule type" value="Genomic_DNA"/>
</dbReference>
<name>A0A1H0FGN4_9HYPH</name>
<reference evidence="4 5" key="1">
    <citation type="submission" date="2016-10" db="EMBL/GenBank/DDBJ databases">
        <authorList>
            <person name="de Groot N.N."/>
        </authorList>
    </citation>
    <scope>NUCLEOTIDE SEQUENCE [LARGE SCALE GENOMIC DNA]</scope>
    <source>
        <strain evidence="5">L7-484,KACC 16230,DSM 25025</strain>
    </source>
</reference>
<dbReference type="Gene3D" id="3.40.50.720">
    <property type="entry name" value="NAD(P)-binding Rossmann-like Domain"/>
    <property type="match status" value="1"/>
</dbReference>